<keyword evidence="1" id="KW-0831">Ubiquinone biosynthesis</keyword>
<comment type="subunit">
    <text evidence="1">Forms a heterodimer with UbiU.</text>
</comment>
<dbReference type="GO" id="GO:0008233">
    <property type="term" value="F:peptidase activity"/>
    <property type="evidence" value="ECO:0007669"/>
    <property type="project" value="UniProtKB-KW"/>
</dbReference>
<name>A0A318IZT6_9BURK</name>
<dbReference type="NCBIfam" id="NF011991">
    <property type="entry name" value="PRK15447.1"/>
    <property type="match status" value="1"/>
</dbReference>
<keyword evidence="2" id="KW-0645">Protease</keyword>
<comment type="cofactor">
    <cofactor evidence="1">
        <name>[4Fe-4S] cluster</name>
        <dbReference type="ChEBI" id="CHEBI:49883"/>
    </cofactor>
</comment>
<dbReference type="InterPro" id="IPR001539">
    <property type="entry name" value="Peptidase_U32"/>
</dbReference>
<dbReference type="GO" id="GO:0006744">
    <property type="term" value="P:ubiquinone biosynthetic process"/>
    <property type="evidence" value="ECO:0007669"/>
    <property type="project" value="UniProtKB-UniRule"/>
</dbReference>
<dbReference type="InterPro" id="IPR051454">
    <property type="entry name" value="RNA/ubiquinone_mod_enzymes"/>
</dbReference>
<dbReference type="HAMAP" id="MF_02233">
    <property type="entry name" value="UbiV"/>
    <property type="match status" value="1"/>
</dbReference>
<comment type="function">
    <text evidence="1">Required for O(2)-independent ubiquinone (coenzyme Q) biosynthesis. Together with UbiU, is essential for the C6-hydroxylation reaction in the oxygen-independent ubiquinone biosynthesis pathway.</text>
</comment>
<comment type="similarity">
    <text evidence="1">Belongs to the peptidase U32 family. UbiV subfamily.</text>
</comment>
<feature type="binding site" evidence="1">
    <location>
        <position position="185"/>
    </location>
    <ligand>
        <name>[4Fe-4S] cluster</name>
        <dbReference type="ChEBI" id="CHEBI:49883"/>
    </ligand>
</feature>
<dbReference type="GO" id="GO:0006508">
    <property type="term" value="P:proteolysis"/>
    <property type="evidence" value="ECO:0007669"/>
    <property type="project" value="UniProtKB-KW"/>
</dbReference>
<dbReference type="Proteomes" id="UP000247792">
    <property type="component" value="Unassembled WGS sequence"/>
</dbReference>
<protein>
    <recommendedName>
        <fullName evidence="1">Ubiquinone biosynthesis protein UbiV</fullName>
    </recommendedName>
</protein>
<keyword evidence="1" id="KW-0408">Iron</keyword>
<comment type="pathway">
    <text evidence="1">Cofactor biosynthesis; ubiquinone biosynthesis.</text>
</comment>
<keyword evidence="1" id="KW-0411">Iron-sulfur</keyword>
<comment type="caution">
    <text evidence="2">The sequence shown here is derived from an EMBL/GenBank/DDBJ whole genome shotgun (WGS) entry which is preliminary data.</text>
</comment>
<keyword evidence="3" id="KW-1185">Reference proteome</keyword>
<dbReference type="RefSeq" id="WP_110258104.1">
    <property type="nucleotide sequence ID" value="NZ_QJKB01000018.1"/>
</dbReference>
<evidence type="ECO:0000313" key="2">
    <source>
        <dbReference type="EMBL" id="PXX37198.1"/>
    </source>
</evidence>
<keyword evidence="1" id="KW-0004">4Fe-4S</keyword>
<dbReference type="UniPathway" id="UPA00232"/>
<dbReference type="AlphaFoldDB" id="A0A318IZT6"/>
<dbReference type="EMBL" id="QJKB01000018">
    <property type="protein sequence ID" value="PXX37198.1"/>
    <property type="molecule type" value="Genomic_DNA"/>
</dbReference>
<evidence type="ECO:0000256" key="1">
    <source>
        <dbReference type="HAMAP-Rule" id="MF_02233"/>
    </source>
</evidence>
<organism evidence="2 3">
    <name type="scientific">Undibacterium pigrum</name>
    <dbReference type="NCBI Taxonomy" id="401470"/>
    <lineage>
        <taxon>Bacteria</taxon>
        <taxon>Pseudomonadati</taxon>
        <taxon>Pseudomonadota</taxon>
        <taxon>Betaproteobacteria</taxon>
        <taxon>Burkholderiales</taxon>
        <taxon>Oxalobacteraceae</taxon>
        <taxon>Undibacterium</taxon>
    </lineage>
</organism>
<keyword evidence="2" id="KW-0378">Hydrolase</keyword>
<sequence>MSASSPSTPPLLSLAPLAYYWSRQDTLGFYVDAMQWPVDIIYLGEVICSRRHLMKLDDWLALGKELRDAGKQVVLSSLTLIDSEADRRNMHRMIERACAEDFLIEANDFSAVRAMQGKAFVAGPHLNIYHADTLSWLASLGAIRFLPPIEMGRDDLASLQLQRSEKMQTEVQVWGRLALAFSSRCFTARHHRLRKDSCEFRCEQYPDGLPLATRDGKDFLTINGIQTQSASCLDLGAQLPELAAMQVDILRLQPQAQGMAKVIAAFDSARKMGTGASVSETLLPPHAQRSNGYWTNKPGMQWLAGEQIS</sequence>
<dbReference type="PANTHER" id="PTHR30217">
    <property type="entry name" value="PEPTIDASE U32 FAMILY"/>
    <property type="match status" value="1"/>
</dbReference>
<accession>A0A318IZT6</accession>
<reference evidence="2 3" key="1">
    <citation type="submission" date="2018-05" db="EMBL/GenBank/DDBJ databases">
        <title>Genomic Encyclopedia of Type Strains, Phase IV (KMG-IV): sequencing the most valuable type-strain genomes for metagenomic binning, comparative biology and taxonomic classification.</title>
        <authorList>
            <person name="Goeker M."/>
        </authorList>
    </citation>
    <scope>NUCLEOTIDE SEQUENCE [LARGE SCALE GENOMIC DNA]</scope>
    <source>
        <strain evidence="2 3">DSM 19792</strain>
    </source>
</reference>
<keyword evidence="1" id="KW-0479">Metal-binding</keyword>
<feature type="binding site" evidence="1">
    <location>
        <position position="202"/>
    </location>
    <ligand>
        <name>[4Fe-4S] cluster</name>
        <dbReference type="ChEBI" id="CHEBI:49883"/>
    </ligand>
</feature>
<feature type="binding site" evidence="1">
    <location>
        <position position="48"/>
    </location>
    <ligand>
        <name>[4Fe-4S] cluster</name>
        <dbReference type="ChEBI" id="CHEBI:49883"/>
    </ligand>
</feature>
<proteinExistence type="inferred from homology"/>
<feature type="binding site" evidence="1">
    <location>
        <position position="198"/>
    </location>
    <ligand>
        <name>[4Fe-4S] cluster</name>
        <dbReference type="ChEBI" id="CHEBI:49883"/>
    </ligand>
</feature>
<dbReference type="Pfam" id="PF01136">
    <property type="entry name" value="Peptidase_U32"/>
    <property type="match status" value="1"/>
</dbReference>
<evidence type="ECO:0000313" key="3">
    <source>
        <dbReference type="Proteomes" id="UP000247792"/>
    </source>
</evidence>
<gene>
    <name evidence="1" type="primary">ubiV</name>
    <name evidence="2" type="ORF">DFR42_11819</name>
</gene>
<dbReference type="GO" id="GO:0051539">
    <property type="term" value="F:4 iron, 4 sulfur cluster binding"/>
    <property type="evidence" value="ECO:0007669"/>
    <property type="project" value="UniProtKB-UniRule"/>
</dbReference>
<dbReference type="GO" id="GO:0046872">
    <property type="term" value="F:metal ion binding"/>
    <property type="evidence" value="ECO:0007669"/>
    <property type="project" value="UniProtKB-KW"/>
</dbReference>
<dbReference type="PANTHER" id="PTHR30217:SF11">
    <property type="entry name" value="UBIQUINONE BIOSYNTHESIS PROTEIN UBIV"/>
    <property type="match status" value="1"/>
</dbReference>
<dbReference type="InterPro" id="IPR043693">
    <property type="entry name" value="UbiV"/>
</dbReference>
<dbReference type="OrthoDB" id="8523349at2"/>